<evidence type="ECO:0000313" key="3">
    <source>
        <dbReference type="EMBL" id="CDZ44512.1"/>
    </source>
</evidence>
<organism evidence="2 5">
    <name type="scientific">Neorhizobium galegae bv. officinalis</name>
    <dbReference type="NCBI Taxonomy" id="323656"/>
    <lineage>
        <taxon>Bacteria</taxon>
        <taxon>Pseudomonadati</taxon>
        <taxon>Pseudomonadota</taxon>
        <taxon>Alphaproteobacteria</taxon>
        <taxon>Hyphomicrobiales</taxon>
        <taxon>Rhizobiaceae</taxon>
        <taxon>Rhizobium/Agrobacterium group</taxon>
        <taxon>Neorhizobium</taxon>
    </lineage>
</organism>
<evidence type="ECO:0000313" key="2">
    <source>
        <dbReference type="EMBL" id="CDZ31608.1"/>
    </source>
</evidence>
<feature type="transmembrane region" description="Helical" evidence="1">
    <location>
        <begin position="21"/>
        <end position="43"/>
    </location>
</feature>
<dbReference type="Proteomes" id="UP000046176">
    <property type="component" value="Unassembled WGS sequence"/>
</dbReference>
<keyword evidence="1" id="KW-1133">Transmembrane helix</keyword>
<gene>
    <name evidence="2" type="ORF">NGAL_HAMBI1145_03710</name>
    <name evidence="3" type="ORF">NGAL_HAMBI1189_04330</name>
</gene>
<name>A0A0T7F979_NEOGA</name>
<evidence type="ECO:0000313" key="4">
    <source>
        <dbReference type="Proteomes" id="UP000039660"/>
    </source>
</evidence>
<reference evidence="4 5" key="1">
    <citation type="submission" date="2014-08" db="EMBL/GenBank/DDBJ databases">
        <authorList>
            <person name="Chen Y.-H."/>
        </authorList>
    </citation>
    <scope>NUCLEOTIDE SEQUENCE [LARGE SCALE GENOMIC DNA]</scope>
</reference>
<evidence type="ECO:0000313" key="5">
    <source>
        <dbReference type="Proteomes" id="UP000046176"/>
    </source>
</evidence>
<keyword evidence="1" id="KW-0812">Transmembrane</keyword>
<accession>A0A0T7F979</accession>
<protein>
    <submittedName>
        <fullName evidence="2">Uncharacterized protein</fullName>
    </submittedName>
</protein>
<dbReference type="EMBL" id="CCRK01000001">
    <property type="protein sequence ID" value="CDZ44512.1"/>
    <property type="molecule type" value="Genomic_DNA"/>
</dbReference>
<dbReference type="Proteomes" id="UP000039660">
    <property type="component" value="Unassembled WGS sequence"/>
</dbReference>
<proteinExistence type="predicted"/>
<keyword evidence="1" id="KW-0472">Membrane</keyword>
<dbReference type="EMBL" id="CCRH01000001">
    <property type="protein sequence ID" value="CDZ31608.1"/>
    <property type="molecule type" value="Genomic_DNA"/>
</dbReference>
<evidence type="ECO:0000256" key="1">
    <source>
        <dbReference type="SAM" id="Phobius"/>
    </source>
</evidence>
<dbReference type="AlphaFoldDB" id="A0A0T7F979"/>
<dbReference type="RefSeq" id="WP_172729779.1">
    <property type="nucleotide sequence ID" value="NZ_CCRH01000001.1"/>
</dbReference>
<sequence>MSSIRRIQPSSQTGPQLHRAGYGSLFRMAVPGIAMVFILYILLRDLF</sequence>